<name>A0A0D2KM49_HYPSF</name>
<accession>A0A0D2KM49</accession>
<gene>
    <name evidence="1" type="ORF">HYPSUDRAFT_71871</name>
</gene>
<organism evidence="1 2">
    <name type="scientific">Hypholoma sublateritium (strain FD-334 SS-4)</name>
    <dbReference type="NCBI Taxonomy" id="945553"/>
    <lineage>
        <taxon>Eukaryota</taxon>
        <taxon>Fungi</taxon>
        <taxon>Dikarya</taxon>
        <taxon>Basidiomycota</taxon>
        <taxon>Agaricomycotina</taxon>
        <taxon>Agaricomycetes</taxon>
        <taxon>Agaricomycetidae</taxon>
        <taxon>Agaricales</taxon>
        <taxon>Agaricineae</taxon>
        <taxon>Strophariaceae</taxon>
        <taxon>Hypholoma</taxon>
    </lineage>
</organism>
<evidence type="ECO:0000313" key="2">
    <source>
        <dbReference type="Proteomes" id="UP000054270"/>
    </source>
</evidence>
<proteinExistence type="predicted"/>
<dbReference type="AlphaFoldDB" id="A0A0D2KM49"/>
<evidence type="ECO:0000313" key="1">
    <source>
        <dbReference type="EMBL" id="KJA15662.1"/>
    </source>
</evidence>
<dbReference type="EMBL" id="KN817638">
    <property type="protein sequence ID" value="KJA15662.1"/>
    <property type="molecule type" value="Genomic_DNA"/>
</dbReference>
<reference evidence="2" key="1">
    <citation type="submission" date="2014-04" db="EMBL/GenBank/DDBJ databases">
        <title>Evolutionary Origins and Diversification of the Mycorrhizal Mutualists.</title>
        <authorList>
            <consortium name="DOE Joint Genome Institute"/>
            <consortium name="Mycorrhizal Genomics Consortium"/>
            <person name="Kohler A."/>
            <person name="Kuo A."/>
            <person name="Nagy L.G."/>
            <person name="Floudas D."/>
            <person name="Copeland A."/>
            <person name="Barry K.W."/>
            <person name="Cichocki N."/>
            <person name="Veneault-Fourrey C."/>
            <person name="LaButti K."/>
            <person name="Lindquist E.A."/>
            <person name="Lipzen A."/>
            <person name="Lundell T."/>
            <person name="Morin E."/>
            <person name="Murat C."/>
            <person name="Riley R."/>
            <person name="Ohm R."/>
            <person name="Sun H."/>
            <person name="Tunlid A."/>
            <person name="Henrissat B."/>
            <person name="Grigoriev I.V."/>
            <person name="Hibbett D.S."/>
            <person name="Martin F."/>
        </authorList>
    </citation>
    <scope>NUCLEOTIDE SEQUENCE [LARGE SCALE GENOMIC DNA]</scope>
    <source>
        <strain evidence="2">FD-334 SS-4</strain>
    </source>
</reference>
<keyword evidence="2" id="KW-1185">Reference proteome</keyword>
<sequence length="170" mass="19944">MRSSAPEIDRRPHFFLFRNNSFESSSRDNLKRRRTIRSCVAFIQISAGSGNLTHKLLIASRCRGLLWRIYPLRREVWISTTVRSNFQRCVNDYLFSRLVSPLESHFIYDTLIDTEKYTILRFSGSSLMHMETLPATPRSHYHRICFMILTSLWQALAHNSEASSKRTSVR</sequence>
<dbReference type="Proteomes" id="UP000054270">
    <property type="component" value="Unassembled WGS sequence"/>
</dbReference>
<protein>
    <submittedName>
        <fullName evidence="1">Uncharacterized protein</fullName>
    </submittedName>
</protein>